<dbReference type="Proteomes" id="UP000694569">
    <property type="component" value="Unplaced"/>
</dbReference>
<evidence type="ECO:0000259" key="5">
    <source>
        <dbReference type="PROSITE" id="PS50835"/>
    </source>
</evidence>
<dbReference type="InterPro" id="IPR050208">
    <property type="entry name" value="MHC_class-I_related"/>
</dbReference>
<keyword evidence="4" id="KW-0732">Signal</keyword>
<dbReference type="SMART" id="SM00407">
    <property type="entry name" value="IGc1"/>
    <property type="match status" value="1"/>
</dbReference>
<dbReference type="GeneTree" id="ENSGT01120000271825"/>
<dbReference type="PANTHER" id="PTHR16675">
    <property type="entry name" value="MHC CLASS I-RELATED"/>
    <property type="match status" value="1"/>
</dbReference>
<keyword evidence="3" id="KW-0472">Membrane</keyword>
<dbReference type="SUPFAM" id="SSF54452">
    <property type="entry name" value="MHC antigen-recognition domain"/>
    <property type="match status" value="1"/>
</dbReference>
<dbReference type="FunFam" id="3.30.500.10:FF:000001">
    <property type="entry name" value="H-2 class I histocompatibility antigen, alpha chain"/>
    <property type="match status" value="1"/>
</dbReference>
<evidence type="ECO:0000313" key="6">
    <source>
        <dbReference type="Ensembl" id="ENSLLEP00000048816.1"/>
    </source>
</evidence>
<feature type="chain" id="PRO_5034880952" description="Ig-like domain-containing protein" evidence="4">
    <location>
        <begin position="19"/>
        <end position="373"/>
    </location>
</feature>
<accession>A0A8C5WM87</accession>
<reference evidence="6" key="1">
    <citation type="submission" date="2025-08" db="UniProtKB">
        <authorList>
            <consortium name="Ensembl"/>
        </authorList>
    </citation>
    <scope>IDENTIFICATION</scope>
</reference>
<dbReference type="InterPro" id="IPR036179">
    <property type="entry name" value="Ig-like_dom_sf"/>
</dbReference>
<protein>
    <recommendedName>
        <fullName evidence="5">Ig-like domain-containing protein</fullName>
    </recommendedName>
</protein>
<dbReference type="OrthoDB" id="8936120at2759"/>
<keyword evidence="7" id="KW-1185">Reference proteome</keyword>
<organism evidence="6 7">
    <name type="scientific">Leptobrachium leishanense</name>
    <name type="common">Leishan spiny toad</name>
    <dbReference type="NCBI Taxonomy" id="445787"/>
    <lineage>
        <taxon>Eukaryota</taxon>
        <taxon>Metazoa</taxon>
        <taxon>Chordata</taxon>
        <taxon>Craniata</taxon>
        <taxon>Vertebrata</taxon>
        <taxon>Euteleostomi</taxon>
        <taxon>Amphibia</taxon>
        <taxon>Batrachia</taxon>
        <taxon>Anura</taxon>
        <taxon>Pelobatoidea</taxon>
        <taxon>Megophryidae</taxon>
        <taxon>Leptobrachium</taxon>
    </lineage>
</organism>
<dbReference type="SUPFAM" id="SSF48726">
    <property type="entry name" value="Immunoglobulin"/>
    <property type="match status" value="1"/>
</dbReference>
<comment type="similarity">
    <text evidence="2">Belongs to the MHC class I family.</text>
</comment>
<dbReference type="InterPro" id="IPR003597">
    <property type="entry name" value="Ig_C1-set"/>
</dbReference>
<dbReference type="Gene3D" id="3.30.500.10">
    <property type="entry name" value="MHC class I-like antigen recognition-like"/>
    <property type="match status" value="1"/>
</dbReference>
<evidence type="ECO:0000256" key="3">
    <source>
        <dbReference type="SAM" id="Phobius"/>
    </source>
</evidence>
<name>A0A8C5WM87_9ANUR</name>
<keyword evidence="3" id="KW-0812">Transmembrane</keyword>
<proteinExistence type="inferred from homology"/>
<dbReference type="InterPro" id="IPR001039">
    <property type="entry name" value="MHC_I_a_a1/a2"/>
</dbReference>
<dbReference type="Gene3D" id="2.60.40.10">
    <property type="entry name" value="Immunoglobulins"/>
    <property type="match status" value="1"/>
</dbReference>
<dbReference type="PROSITE" id="PS50835">
    <property type="entry name" value="IG_LIKE"/>
    <property type="match status" value="1"/>
</dbReference>
<evidence type="ECO:0000256" key="2">
    <source>
        <dbReference type="RuleBase" id="RU004439"/>
    </source>
</evidence>
<dbReference type="GO" id="GO:0009897">
    <property type="term" value="C:external side of plasma membrane"/>
    <property type="evidence" value="ECO:0007669"/>
    <property type="project" value="TreeGrafter"/>
</dbReference>
<dbReference type="InterPro" id="IPR011161">
    <property type="entry name" value="MHC_I-like_Ag-recog"/>
</dbReference>
<dbReference type="Pfam" id="PF00129">
    <property type="entry name" value="MHC_I"/>
    <property type="match status" value="1"/>
</dbReference>
<sequence length="373" mass="42844">MEGPLLLLLISGVSEVFSGYSLRYYYTGISSPGHGLPEFYADAYLNEFMILKYNNRTGNEVPIPEWIKKEDGGYWDRDRKISKDTEAAFKHHLRSVMKRLNQTRGLHYLQHIYGCELRDDGSTRGYSEYAYDGKDFMELDLKKAVYVPVVLAAQLSAQNYNSPEVRAGERNKDYLEKECIKWLRIHAQFGREEMEKTVAPQVTILKQESDKKTWLHCFVYGFYPRDIDVTWKRHGIEVPLEEAKQVLPNSDGTYQIRVTVEVAAEDREGYSCHMDHPSLDQTLTVKWEVKSGSSFWVLVVSITLALITITGLGIVIQMKCSASEKDPQTNLTPGGKTLLKLNVYQQNLSTYKYAYTLHKGTRSQDFLILMLQC</sequence>
<reference evidence="6" key="2">
    <citation type="submission" date="2025-09" db="UniProtKB">
        <authorList>
            <consortium name="Ensembl"/>
        </authorList>
    </citation>
    <scope>IDENTIFICATION</scope>
</reference>
<feature type="transmembrane region" description="Helical" evidence="3">
    <location>
        <begin position="295"/>
        <end position="316"/>
    </location>
</feature>
<dbReference type="PRINTS" id="PR01638">
    <property type="entry name" value="MHCCLASSI"/>
</dbReference>
<evidence type="ECO:0000313" key="7">
    <source>
        <dbReference type="Proteomes" id="UP000694569"/>
    </source>
</evidence>
<dbReference type="Pfam" id="PF07654">
    <property type="entry name" value="C1-set"/>
    <property type="match status" value="1"/>
</dbReference>
<keyword evidence="3" id="KW-1133">Transmembrane helix</keyword>
<dbReference type="InterPro" id="IPR011162">
    <property type="entry name" value="MHC_I/II-like_Ag-recog"/>
</dbReference>
<feature type="domain" description="Ig-like" evidence="5">
    <location>
        <begin position="200"/>
        <end position="284"/>
    </location>
</feature>
<dbReference type="InterPro" id="IPR037055">
    <property type="entry name" value="MHC_I-like_Ag-recog_sf"/>
</dbReference>
<dbReference type="GO" id="GO:0005615">
    <property type="term" value="C:extracellular space"/>
    <property type="evidence" value="ECO:0007669"/>
    <property type="project" value="TreeGrafter"/>
</dbReference>
<feature type="signal peptide" evidence="4">
    <location>
        <begin position="1"/>
        <end position="18"/>
    </location>
</feature>
<dbReference type="AlphaFoldDB" id="A0A8C5WM87"/>
<dbReference type="InterPro" id="IPR007110">
    <property type="entry name" value="Ig-like_dom"/>
</dbReference>
<dbReference type="PANTHER" id="PTHR16675:SF286">
    <property type="entry name" value="MHC CLASS I ANTIGEN"/>
    <property type="match status" value="1"/>
</dbReference>
<evidence type="ECO:0000256" key="1">
    <source>
        <dbReference type="ARBA" id="ARBA00023180"/>
    </source>
</evidence>
<evidence type="ECO:0000256" key="4">
    <source>
        <dbReference type="SAM" id="SignalP"/>
    </source>
</evidence>
<dbReference type="GO" id="GO:0006955">
    <property type="term" value="P:immune response"/>
    <property type="evidence" value="ECO:0007669"/>
    <property type="project" value="TreeGrafter"/>
</dbReference>
<dbReference type="Ensembl" id="ENSLLET00000050723.1">
    <property type="protein sequence ID" value="ENSLLEP00000048816.1"/>
    <property type="gene ID" value="ENSLLEG00000030710.1"/>
</dbReference>
<dbReference type="InterPro" id="IPR013783">
    <property type="entry name" value="Ig-like_fold"/>
</dbReference>
<keyword evidence="1" id="KW-0325">Glycoprotein</keyword>